<name>A0A2N8NM61_STREU</name>
<dbReference type="OrthoDB" id="4178383at2"/>
<evidence type="ECO:0000313" key="1">
    <source>
        <dbReference type="EMBL" id="MBB5118336.1"/>
    </source>
</evidence>
<evidence type="ECO:0000313" key="3">
    <source>
        <dbReference type="Proteomes" id="UP000235945"/>
    </source>
</evidence>
<accession>A0A2N8NM61</accession>
<proteinExistence type="predicted"/>
<dbReference type="AlphaFoldDB" id="A0A2N8NM61"/>
<keyword evidence="3" id="KW-1185">Reference proteome</keyword>
<dbReference type="EMBL" id="JACHJF010000004">
    <property type="protein sequence ID" value="MBB5118336.1"/>
    <property type="molecule type" value="Genomic_DNA"/>
</dbReference>
<comment type="caution">
    <text evidence="2">The sequence shown here is derived from an EMBL/GenBank/DDBJ whole genome shotgun (WGS) entry which is preliminary data.</text>
</comment>
<sequence length="138" mass="15072">MRIDEISGWLGEHGASAGPVSLSAGFDAYLCTLPWAGSGIDWGQLPHRSLALAGVSDDAAVEWARRTPMAAHDHVLLIDSAAEPGVVCGFEDAVRDFELLSNRPELYMCGVDLVDGEVRPAFDHFIERRFFMTLNARI</sequence>
<dbReference type="EMBL" id="LGUI01000015">
    <property type="protein sequence ID" value="PNE29859.1"/>
    <property type="molecule type" value="Genomic_DNA"/>
</dbReference>
<gene>
    <name evidence="2" type="ORF">AF335_32590</name>
    <name evidence="1" type="ORF">FHS36_001768</name>
</gene>
<reference evidence="3" key="1">
    <citation type="submission" date="2015-07" db="EMBL/GenBank/DDBJ databases">
        <authorList>
            <person name="Graham D.E."/>
            <person name="Giannone R.J."/>
            <person name="Gulvik C.A."/>
            <person name="Hettich R.L."/>
            <person name="Klingeman D.M."/>
            <person name="Mahan K.M."/>
            <person name="Parry R.J."/>
            <person name="Spain J.C."/>
        </authorList>
    </citation>
    <scope>NUCLEOTIDE SEQUENCE [LARGE SCALE GENOMIC DNA]</scope>
    <source>
        <strain evidence="3">ATCC 27428</strain>
    </source>
</reference>
<evidence type="ECO:0000313" key="4">
    <source>
        <dbReference type="Proteomes" id="UP000528608"/>
    </source>
</evidence>
<evidence type="ECO:0000313" key="2">
    <source>
        <dbReference type="EMBL" id="PNE29859.1"/>
    </source>
</evidence>
<dbReference type="RefSeq" id="WP_102922138.1">
    <property type="nucleotide sequence ID" value="NZ_JACHJF010000004.1"/>
</dbReference>
<reference evidence="2" key="2">
    <citation type="submission" date="2015-07" db="EMBL/GenBank/DDBJ databases">
        <authorList>
            <person name="Noorani M."/>
        </authorList>
    </citation>
    <scope>NUCLEOTIDE SEQUENCE [LARGE SCALE GENOMIC DNA]</scope>
    <source>
        <strain evidence="2">ATCC 27428</strain>
    </source>
</reference>
<dbReference type="Proteomes" id="UP000528608">
    <property type="component" value="Unassembled WGS sequence"/>
</dbReference>
<organism evidence="2 3">
    <name type="scientific">Streptomyces eurocidicus</name>
    <name type="common">Streptoverticillium eurocidicus</name>
    <dbReference type="NCBI Taxonomy" id="66423"/>
    <lineage>
        <taxon>Bacteria</taxon>
        <taxon>Bacillati</taxon>
        <taxon>Actinomycetota</taxon>
        <taxon>Actinomycetes</taxon>
        <taxon>Kitasatosporales</taxon>
        <taxon>Streptomycetaceae</taxon>
        <taxon>Streptomyces</taxon>
    </lineage>
</organism>
<protein>
    <submittedName>
        <fullName evidence="2">Uncharacterized protein</fullName>
    </submittedName>
</protein>
<reference evidence="1 4" key="3">
    <citation type="submission" date="2020-08" db="EMBL/GenBank/DDBJ databases">
        <title>Genomic Encyclopedia of Type Strains, Phase III (KMG-III): the genomes of soil and plant-associated and newly described type strains.</title>
        <authorList>
            <person name="Whitman W."/>
        </authorList>
    </citation>
    <scope>NUCLEOTIDE SEQUENCE [LARGE SCALE GENOMIC DNA]</scope>
    <source>
        <strain evidence="1 4">CECT 3259</strain>
    </source>
</reference>
<dbReference type="Proteomes" id="UP000235945">
    <property type="component" value="Unassembled WGS sequence"/>
</dbReference>